<feature type="domain" description="Protein MMS22-like N-terminal" evidence="11">
    <location>
        <begin position="190"/>
        <end position="707"/>
    </location>
</feature>
<dbReference type="EMBL" id="KQ435711">
    <property type="protein sequence ID" value="KOX79520.1"/>
    <property type="molecule type" value="Genomic_DNA"/>
</dbReference>
<dbReference type="Pfam" id="PF14911">
    <property type="entry name" value="MMS22L_C"/>
    <property type="match status" value="1"/>
</dbReference>
<keyword evidence="14" id="KW-1185">Reference proteome</keyword>
<comment type="subcellular location">
    <subcellularLocation>
        <location evidence="2">Chromosome</location>
    </subcellularLocation>
    <subcellularLocation>
        <location evidence="1">Nucleus</location>
    </subcellularLocation>
</comment>
<feature type="domain" description="MMS22-like C-terminal" evidence="12">
    <location>
        <begin position="916"/>
        <end position="1282"/>
    </location>
</feature>
<protein>
    <recommendedName>
        <fullName evidence="4">Protein MMS22-like</fullName>
    </recommendedName>
    <alternativeName>
        <fullName evidence="10">Methyl methanesulfonate-sensitivity protein 22-like</fullName>
    </alternativeName>
</protein>
<evidence type="ECO:0000256" key="9">
    <source>
        <dbReference type="ARBA" id="ARBA00023242"/>
    </source>
</evidence>
<dbReference type="InterPro" id="IPR029425">
    <property type="entry name" value="MMS22L_N"/>
</dbReference>
<evidence type="ECO:0000256" key="5">
    <source>
        <dbReference type="ARBA" id="ARBA00022454"/>
    </source>
</evidence>
<reference evidence="13 14" key="1">
    <citation type="submission" date="2015-07" db="EMBL/GenBank/DDBJ databases">
        <title>The genome of Melipona quadrifasciata.</title>
        <authorList>
            <person name="Pan H."/>
            <person name="Kapheim K."/>
        </authorList>
    </citation>
    <scope>NUCLEOTIDE SEQUENCE [LARGE SCALE GENOMIC DNA]</scope>
    <source>
        <strain evidence="13">0111107301</strain>
        <tissue evidence="13">Whole body</tissue>
    </source>
</reference>
<evidence type="ECO:0000256" key="3">
    <source>
        <dbReference type="ARBA" id="ARBA00006585"/>
    </source>
</evidence>
<dbReference type="GO" id="GO:0031297">
    <property type="term" value="P:replication fork processing"/>
    <property type="evidence" value="ECO:0007669"/>
    <property type="project" value="InterPro"/>
</dbReference>
<gene>
    <name evidence="13" type="ORF">WN51_02786</name>
</gene>
<dbReference type="OrthoDB" id="8193282at2759"/>
<evidence type="ECO:0000259" key="11">
    <source>
        <dbReference type="Pfam" id="PF14910"/>
    </source>
</evidence>
<dbReference type="PANTHER" id="PTHR28547:SF1">
    <property type="entry name" value="PROTEIN MMS22-LIKE"/>
    <property type="match status" value="1"/>
</dbReference>
<name>A0A0M9A8Q8_9HYME</name>
<dbReference type="Proteomes" id="UP000053105">
    <property type="component" value="Unassembled WGS sequence"/>
</dbReference>
<evidence type="ECO:0000256" key="10">
    <source>
        <dbReference type="ARBA" id="ARBA00033326"/>
    </source>
</evidence>
<dbReference type="GO" id="GO:0000724">
    <property type="term" value="P:double-strand break repair via homologous recombination"/>
    <property type="evidence" value="ECO:0007669"/>
    <property type="project" value="InterPro"/>
</dbReference>
<dbReference type="STRING" id="166423.A0A0M9A8Q8"/>
<evidence type="ECO:0000256" key="1">
    <source>
        <dbReference type="ARBA" id="ARBA00004123"/>
    </source>
</evidence>
<dbReference type="GO" id="GO:0043596">
    <property type="term" value="C:nuclear replication fork"/>
    <property type="evidence" value="ECO:0007669"/>
    <property type="project" value="TreeGrafter"/>
</dbReference>
<keyword evidence="7" id="KW-0156">Chromatin regulator</keyword>
<evidence type="ECO:0000256" key="2">
    <source>
        <dbReference type="ARBA" id="ARBA00004286"/>
    </source>
</evidence>
<evidence type="ECO:0000259" key="12">
    <source>
        <dbReference type="Pfam" id="PF14911"/>
    </source>
</evidence>
<keyword evidence="6" id="KW-0227">DNA damage</keyword>
<evidence type="ECO:0000256" key="7">
    <source>
        <dbReference type="ARBA" id="ARBA00022853"/>
    </source>
</evidence>
<dbReference type="GO" id="GO:0006325">
    <property type="term" value="P:chromatin organization"/>
    <property type="evidence" value="ECO:0007669"/>
    <property type="project" value="UniProtKB-KW"/>
</dbReference>
<evidence type="ECO:0000313" key="13">
    <source>
        <dbReference type="EMBL" id="KOX79520.1"/>
    </source>
</evidence>
<dbReference type="InterPro" id="IPR042320">
    <property type="entry name" value="MMS22-like"/>
</dbReference>
<evidence type="ECO:0000256" key="8">
    <source>
        <dbReference type="ARBA" id="ARBA00023204"/>
    </source>
</evidence>
<accession>A0A0M9A8Q8</accession>
<evidence type="ECO:0000256" key="6">
    <source>
        <dbReference type="ARBA" id="ARBA00022763"/>
    </source>
</evidence>
<sequence>MQRKKIGTTFCKEVKPISVKKDKLKYCLRESTAKCTSFEELLLKQCSHSPLYTPHAINCILNSKIRRSFSEYELKGPLGVFLFQTMEQKTEKLKEFLAKVEAHYRKNEQARFHHKPKVNYGTIDASENQMIEIKTQREQAWDNYRDLTTISGKYILEQEKPKKIKQRILRASRKVNLNDWELDRNGLFIRGEVENVLYPQDDCPLSEKHVQLFNYSMPAATALLDLKHFNKCMNMQLKILSRYETYNQVLSSKTNDIDFYYIRCVISEFILYIRMYLNSIKGNYQLLKTINEDIEEEFNELFIIMKHFLERIHNIPDTTFHYAPSKLGNQCIQPEYHMYHMHIELRWYFISLMYAKNIYCQYSIENHLDEFENIQTMIINDLIYISLKIFETMPLIHVQQKTPYNCTCIRELWLMLQIFIDSLSDRMKSKSFWMYINDCINGLLNRNVSNKNKEFLTLCKNSEVYHLSLLYGYNSDGVYLGTRCSRIKANYEQLERILKTYISKGGKDGERDEIDEELRIMIPLLNTIVINWWQPRVSIISLLWDCFHKRLDEPFLLQTSGPWTLSVEKKSTMDLVKQIKDRINNTECIKESSYGMFLRLLGSFLRIHYNNNDIKHWNQIKGRIYSKFSKSKVEEFSITGLYNFISLFLTLAVTADTINVCSVMLDLLPLSKEYSSENSKKHNLIWKGKLAVLLLYNDLKLNLTNIAPLYIDTVNTICCRKDDTSRAMMNNFVDVFSTILSHDSIEFGEYLLFSGWIDRYLLECSNKMVGTLMNVLVNVFERCIYVAKTSNTGNVEQMLDVLWCYVASRVRQLVFDPVLTNEHYKNISKLAVLFTLEALKNPTMAKKHKHSATSLFQLFASSIVVKDISKTLIYLMLILEQDQAIHDLKKEIKNFDIILIQAWIKCSIIGHDTNKDEVKVLQNYVLELNDINEIFGTSENIQEFKNNDKSILMFIMHSMKKRNTLKTEQERIQYDIKWKLYFNHLEKWILSPITEETKDSELALWIYRCIGTLFLCTSIMLYSKNQPNSIFKILLNKTILSAEQPFLKNLGKKTFSMILLGMEALNVKSDISLQILIRDLFDQYMPLLIVPTVNANSFKVSDSLLKCFKDAKADFIRLIFEILMTNFFNISNDNMMHKHSYLVMILLQNLLKEINYAYHITESIIVICTSYIIGCYIKVHDHHPHKQQTIDFIDNIIRNRYYKENNSLQNKFYDIMSTFVRKSLIINQHNTFEFLRSVLSISTEIIQFLSPELEHNLSDLEINRRPNAASFRYSWNQLQNLMKSIKTNH</sequence>
<dbReference type="PANTHER" id="PTHR28547">
    <property type="entry name" value="PROTEIN MMS22-LIKE"/>
    <property type="match status" value="1"/>
</dbReference>
<keyword evidence="9" id="KW-0539">Nucleus</keyword>
<dbReference type="InterPro" id="IPR029424">
    <property type="entry name" value="MMS22L_C"/>
</dbReference>
<comment type="similarity">
    <text evidence="3">Belongs to the MMS22 family. MMS22L subfamily.</text>
</comment>
<organism evidence="13 14">
    <name type="scientific">Melipona quadrifasciata</name>
    <dbReference type="NCBI Taxonomy" id="166423"/>
    <lineage>
        <taxon>Eukaryota</taxon>
        <taxon>Metazoa</taxon>
        <taxon>Ecdysozoa</taxon>
        <taxon>Arthropoda</taxon>
        <taxon>Hexapoda</taxon>
        <taxon>Insecta</taxon>
        <taxon>Pterygota</taxon>
        <taxon>Neoptera</taxon>
        <taxon>Endopterygota</taxon>
        <taxon>Hymenoptera</taxon>
        <taxon>Apocrita</taxon>
        <taxon>Aculeata</taxon>
        <taxon>Apoidea</taxon>
        <taxon>Anthophila</taxon>
        <taxon>Apidae</taxon>
        <taxon>Melipona</taxon>
    </lineage>
</organism>
<evidence type="ECO:0000313" key="14">
    <source>
        <dbReference type="Proteomes" id="UP000053105"/>
    </source>
</evidence>
<proteinExistence type="inferred from homology"/>
<evidence type="ECO:0000256" key="4">
    <source>
        <dbReference type="ARBA" id="ARBA00021061"/>
    </source>
</evidence>
<keyword evidence="5" id="KW-0158">Chromosome</keyword>
<keyword evidence="8" id="KW-0234">DNA repair</keyword>
<dbReference type="Pfam" id="PF14910">
    <property type="entry name" value="MMS22L_N"/>
    <property type="match status" value="1"/>
</dbReference>